<dbReference type="PANTHER" id="PTHR11808">
    <property type="entry name" value="TRANS-SULFURATION ENZYME FAMILY MEMBER"/>
    <property type="match status" value="1"/>
</dbReference>
<dbReference type="EMBL" id="AJYA01000002">
    <property type="protein sequence ID" value="EIM78714.1"/>
    <property type="molecule type" value="Genomic_DNA"/>
</dbReference>
<protein>
    <submittedName>
        <fullName evidence="6">Cystathionine gamma-lyase</fullName>
    </submittedName>
</protein>
<dbReference type="CDD" id="cd00614">
    <property type="entry name" value="CGS_like"/>
    <property type="match status" value="1"/>
</dbReference>
<dbReference type="InterPro" id="IPR015422">
    <property type="entry name" value="PyrdxlP-dep_Trfase_small"/>
</dbReference>
<proteinExistence type="inferred from homology"/>
<feature type="modified residue" description="N6-(pyridoxal phosphate)lysine" evidence="4">
    <location>
        <position position="192"/>
    </location>
</feature>
<comment type="cofactor">
    <cofactor evidence="1 5">
        <name>pyridoxal 5'-phosphate</name>
        <dbReference type="ChEBI" id="CHEBI:597326"/>
    </cofactor>
</comment>
<dbReference type="AlphaFoldDB" id="I5CA62"/>
<dbReference type="OrthoDB" id="634606at2"/>
<evidence type="ECO:0000313" key="6">
    <source>
        <dbReference type="EMBL" id="EIM78714.1"/>
    </source>
</evidence>
<evidence type="ECO:0000256" key="5">
    <source>
        <dbReference type="RuleBase" id="RU362118"/>
    </source>
</evidence>
<dbReference type="FunFam" id="3.40.640.10:FF:000046">
    <property type="entry name" value="Cystathionine gamma-lyase"/>
    <property type="match status" value="1"/>
</dbReference>
<dbReference type="InterPro" id="IPR015424">
    <property type="entry name" value="PyrdxlP-dep_Trfase"/>
</dbReference>
<evidence type="ECO:0000256" key="2">
    <source>
        <dbReference type="ARBA" id="ARBA00009077"/>
    </source>
</evidence>
<comment type="similarity">
    <text evidence="2 5">Belongs to the trans-sulfuration enzymes family.</text>
</comment>
<dbReference type="PROSITE" id="PS00868">
    <property type="entry name" value="CYS_MET_METAB_PP"/>
    <property type="match status" value="1"/>
</dbReference>
<dbReference type="Proteomes" id="UP000005551">
    <property type="component" value="Unassembled WGS sequence"/>
</dbReference>
<dbReference type="PATRIC" id="fig|1189621.3.peg.318"/>
<dbReference type="Gene3D" id="3.90.1150.10">
    <property type="entry name" value="Aspartate Aminotransferase, domain 1"/>
    <property type="match status" value="1"/>
</dbReference>
<dbReference type="GO" id="GO:0005737">
    <property type="term" value="C:cytoplasm"/>
    <property type="evidence" value="ECO:0007669"/>
    <property type="project" value="TreeGrafter"/>
</dbReference>
<name>I5CA62_9BACT</name>
<keyword evidence="7" id="KW-1185">Reference proteome</keyword>
<gene>
    <name evidence="6" type="ORF">A3SI_01511</name>
</gene>
<dbReference type="SUPFAM" id="SSF53383">
    <property type="entry name" value="PLP-dependent transferases"/>
    <property type="match status" value="1"/>
</dbReference>
<keyword evidence="3 4" id="KW-0663">Pyridoxal phosphate</keyword>
<sequence>MPLRPETIAIHAGNEHVAGEHPVIQPITLSTTFRHEAGALLYSRTENPNRRALEKVLAQLESGVEAACFSSGNAAGMAVFQALPAGSHVLAPDDMYHGLRLQLKNLFAGVLEVDFVDMCDLEAVRAAFRPETALVWVETPSNPLLKISDIAGISQLCKEKKVVLACDNTFASPIFQQPLLLGADLVMHSSTKFIGGHSDLTGGVVVSAEKSPLWEKIRTIQQVGGAVPSPFDCYFLTRSIKTLPYRMRAHAANAMLIARFLEDAPSISRVYYPGLESHPQHPLAARQMRAFGSMLSFLFEGDAQQTDAFIEGLQLFTNATSLGGVETLIERRAAVEGPDTKTPENLIRLSVGLEHPEDLIADLIQAITTIPLRIKN</sequence>
<evidence type="ECO:0000256" key="1">
    <source>
        <dbReference type="ARBA" id="ARBA00001933"/>
    </source>
</evidence>
<dbReference type="InterPro" id="IPR000277">
    <property type="entry name" value="Cys/Met-Metab_PyrdxlP-dep_enz"/>
</dbReference>
<keyword evidence="6" id="KW-0456">Lyase</keyword>
<dbReference type="Pfam" id="PF01053">
    <property type="entry name" value="Cys_Met_Meta_PP"/>
    <property type="match status" value="1"/>
</dbReference>
<evidence type="ECO:0000256" key="3">
    <source>
        <dbReference type="ARBA" id="ARBA00022898"/>
    </source>
</evidence>
<accession>I5CA62</accession>
<dbReference type="PANTHER" id="PTHR11808:SF15">
    <property type="entry name" value="CYSTATHIONINE GAMMA-LYASE"/>
    <property type="match status" value="1"/>
</dbReference>
<dbReference type="STRING" id="1189621.A3SI_01511"/>
<organism evidence="6 7">
    <name type="scientific">Nitritalea halalkaliphila LW7</name>
    <dbReference type="NCBI Taxonomy" id="1189621"/>
    <lineage>
        <taxon>Bacteria</taxon>
        <taxon>Pseudomonadati</taxon>
        <taxon>Bacteroidota</taxon>
        <taxon>Cytophagia</taxon>
        <taxon>Cytophagales</taxon>
        <taxon>Cyclobacteriaceae</taxon>
        <taxon>Nitritalea</taxon>
    </lineage>
</organism>
<dbReference type="GO" id="GO:0030170">
    <property type="term" value="F:pyridoxal phosphate binding"/>
    <property type="evidence" value="ECO:0007669"/>
    <property type="project" value="InterPro"/>
</dbReference>
<dbReference type="InterPro" id="IPR015421">
    <property type="entry name" value="PyrdxlP-dep_Trfase_major"/>
</dbReference>
<dbReference type="GO" id="GO:0019346">
    <property type="term" value="P:transsulfuration"/>
    <property type="evidence" value="ECO:0007669"/>
    <property type="project" value="InterPro"/>
</dbReference>
<reference evidence="6 7" key="1">
    <citation type="submission" date="2012-05" db="EMBL/GenBank/DDBJ databases">
        <title>Genome sequence of Nitritalea halalkaliphila LW7.</title>
        <authorList>
            <person name="Jangir P.K."/>
            <person name="Singh A."/>
            <person name="Shivaji S."/>
            <person name="Sharma R."/>
        </authorList>
    </citation>
    <scope>NUCLEOTIDE SEQUENCE [LARGE SCALE GENOMIC DNA]</scope>
    <source>
        <strain evidence="6 7">LW7</strain>
    </source>
</reference>
<dbReference type="Gene3D" id="3.40.640.10">
    <property type="entry name" value="Type I PLP-dependent aspartate aminotransferase-like (Major domain)"/>
    <property type="match status" value="1"/>
</dbReference>
<dbReference type="RefSeq" id="WP_009053263.1">
    <property type="nucleotide sequence ID" value="NZ_AJYA01000002.1"/>
</dbReference>
<dbReference type="InterPro" id="IPR054542">
    <property type="entry name" value="Cys_met_metab_PP"/>
</dbReference>
<dbReference type="GO" id="GO:0004123">
    <property type="term" value="F:cystathionine gamma-lyase activity"/>
    <property type="evidence" value="ECO:0007669"/>
    <property type="project" value="TreeGrafter"/>
</dbReference>
<evidence type="ECO:0000313" key="7">
    <source>
        <dbReference type="Proteomes" id="UP000005551"/>
    </source>
</evidence>
<dbReference type="GO" id="GO:0019343">
    <property type="term" value="P:cysteine biosynthetic process via cystathionine"/>
    <property type="evidence" value="ECO:0007669"/>
    <property type="project" value="TreeGrafter"/>
</dbReference>
<evidence type="ECO:0000256" key="4">
    <source>
        <dbReference type="PIRSR" id="PIRSR001434-2"/>
    </source>
</evidence>
<dbReference type="PIRSF" id="PIRSF001434">
    <property type="entry name" value="CGS"/>
    <property type="match status" value="1"/>
</dbReference>
<comment type="caution">
    <text evidence="6">The sequence shown here is derived from an EMBL/GenBank/DDBJ whole genome shotgun (WGS) entry which is preliminary data.</text>
</comment>